<accession>A0ABR1XC95</accession>
<dbReference type="Proteomes" id="UP001433268">
    <property type="component" value="Unassembled WGS sequence"/>
</dbReference>
<keyword evidence="2" id="KW-1185">Reference proteome</keyword>
<reference evidence="1 2" key="1">
    <citation type="submission" date="2023-01" db="EMBL/GenBank/DDBJ databases">
        <title>Analysis of 21 Apiospora genomes using comparative genomics revels a genus with tremendous synthesis potential of carbohydrate active enzymes and secondary metabolites.</title>
        <authorList>
            <person name="Sorensen T."/>
        </authorList>
    </citation>
    <scope>NUCLEOTIDE SEQUENCE [LARGE SCALE GENOMIC DNA]</scope>
    <source>
        <strain evidence="1 2">CBS 114990</strain>
    </source>
</reference>
<evidence type="ECO:0000313" key="2">
    <source>
        <dbReference type="Proteomes" id="UP001433268"/>
    </source>
</evidence>
<gene>
    <name evidence="1" type="ORF">PG997_000904</name>
</gene>
<protein>
    <submittedName>
        <fullName evidence="1">Uncharacterized protein</fullName>
    </submittedName>
</protein>
<dbReference type="RefSeq" id="XP_066674992.1">
    <property type="nucleotide sequence ID" value="XM_066805219.1"/>
</dbReference>
<sequence>MTEIPRTTTHEWKGDFLHKRSLCLDGENRSHFEIERDPEEDEDIMSVLSRAYEVEYDRWAYQIEPLQRECRSLWSLTEIVLGEGLRAMAHLQLVDYTRSSVYPYLTDPDAHSLAVLAATASLPQALSLLGFMADRLSRKPRFSIHVPPKGVAFFEMIFQLPFLVFRTVSLVDVSNGPSLEGRSSCTDLSFLAFDSDFDRRGARRTEYPPLCESTFSCFIHGWDVARWTAYGLFDTYFDKLDCKESATQYFEDSRASEPYFTGDPLTFAQEDLNMPVSCPRHYFLRVLESRMVRVRDEWGKVVSEVLEMVQVGKARCHVAFQPLRLGTPNSDVLSKAIEDWQHSFRQIEQWNIQTRDLLIRLMRALEKTVASWKAFGSKDIKYLYQEGSVANIGPDALQTLTSVEDLVSELDSFRNELHHQVEVFEKGSMQEPEQHIRDVRSVPDACGSNLAMTDILCPVSYNTGWQGGVNITGPTEAF</sequence>
<dbReference type="EMBL" id="JAQQWN010000002">
    <property type="protein sequence ID" value="KAK8094219.1"/>
    <property type="molecule type" value="Genomic_DNA"/>
</dbReference>
<name>A0ABR1XC95_9PEZI</name>
<comment type="caution">
    <text evidence="1">The sequence shown here is derived from an EMBL/GenBank/DDBJ whole genome shotgun (WGS) entry which is preliminary data.</text>
</comment>
<dbReference type="GeneID" id="92038279"/>
<proteinExistence type="predicted"/>
<evidence type="ECO:0000313" key="1">
    <source>
        <dbReference type="EMBL" id="KAK8094219.1"/>
    </source>
</evidence>
<organism evidence="1 2">
    <name type="scientific">Apiospora hydei</name>
    <dbReference type="NCBI Taxonomy" id="1337664"/>
    <lineage>
        <taxon>Eukaryota</taxon>
        <taxon>Fungi</taxon>
        <taxon>Dikarya</taxon>
        <taxon>Ascomycota</taxon>
        <taxon>Pezizomycotina</taxon>
        <taxon>Sordariomycetes</taxon>
        <taxon>Xylariomycetidae</taxon>
        <taxon>Amphisphaeriales</taxon>
        <taxon>Apiosporaceae</taxon>
        <taxon>Apiospora</taxon>
    </lineage>
</organism>